<protein>
    <submittedName>
        <fullName evidence="1">Uncharacterized protein</fullName>
    </submittedName>
</protein>
<dbReference type="EMBL" id="OQ938592">
    <property type="protein sequence ID" value="WIC90174.1"/>
    <property type="molecule type" value="Genomic_DNA"/>
</dbReference>
<name>A0AA49IPX9_9CAUD</name>
<evidence type="ECO:0000313" key="1">
    <source>
        <dbReference type="EMBL" id="WIC90174.1"/>
    </source>
</evidence>
<dbReference type="Proteomes" id="UP001243977">
    <property type="component" value="Segment"/>
</dbReference>
<evidence type="ECO:0000313" key="2">
    <source>
        <dbReference type="Proteomes" id="UP001243977"/>
    </source>
</evidence>
<accession>A0AA49IPX9</accession>
<reference evidence="1" key="1">
    <citation type="submission" date="2023-05" db="EMBL/GenBank/DDBJ databases">
        <authorList>
            <person name="Barden S."/>
            <person name="Berber-Pulido R."/>
            <person name="Bursulaya I."/>
            <person name="Chawla E."/>
            <person name="Critzer N.A."/>
            <person name="Dawson N.R."/>
            <person name="Deal M.M."/>
            <person name="Douglas K.A."/>
            <person name="Estampa J.P."/>
            <person name="Gowdy G.A."/>
            <person name="Hamid B."/>
            <person name="Hernandez E.R."/>
            <person name="Hoang R.L."/>
            <person name="Hughes A.L."/>
            <person name="Kim C.J."/>
            <person name="Kretschmer T.O."/>
            <person name="Le V.D."/>
            <person name="Li A."/>
            <person name="Li M."/>
            <person name="Lim J.M."/>
            <person name="Martin K.B."/>
            <person name="Martinez D.M."/>
            <person name="Nguyen A.H."/>
            <person name="Okumura J.H."/>
            <person name="Ortiz-Gomez D.E."/>
            <person name="Pan C."/>
            <person name="Pisipati K.L."/>
            <person name="Reyimjan D."/>
            <person name="Robles A."/>
            <person name="Rodriguez J.F."/>
            <person name="Sacristan A."/>
            <person name="Scriven S.P."/>
            <person name="Smith S.M."/>
            <person name="Tosasuk K."/>
            <person name="Tran K.A."/>
            <person name="Unanwa N.C."/>
            <person name="Vajragiri S."/>
            <person name="Vanderpool L.R."/>
            <person name="Vu T.T."/>
            <person name="Wang X."/>
            <person name="Wu F."/>
            <person name="Zhu Y.A."/>
            <person name="Nguyen M."/>
            <person name="Stephenson J.C."/>
            <person name="Zorawik M."/>
            <person name="Garza D.R."/>
            <person name="Reputana M.J."/>
            <person name="Al Banaa F.A."/>
            <person name="Reddi K."/>
            <person name="Freise A.C."/>
            <person name="Furlong K.P."/>
            <person name="Rudner A.D."/>
            <person name="Beyer A.R."/>
            <person name="Chong R.A."/>
            <person name="Edgington N.P."/>
            <person name="Garcia Costas A.M."/>
            <person name="Gibb B.P."/>
            <person name="Klyczek K.K."/>
            <person name="Swerdlow S.J."/>
            <person name="Garlena R.A."/>
            <person name="Russell D.A."/>
            <person name="Jacobs-Sera D."/>
            <person name="Hatfull G.F."/>
        </authorList>
    </citation>
    <scope>NUCLEOTIDE SEQUENCE</scope>
</reference>
<gene>
    <name evidence="1" type="primary">24</name>
    <name evidence="1" type="ORF">SEA_VROOMVROOM_24</name>
</gene>
<sequence length="82" mass="9469">MADVAGWAADREPWRRNWRSIRRILARSLSRRRTRIMTAAPRTTCVTARRSTTRRITVSVVMRPIIRAPGGISQIAKLHFDL</sequence>
<proteinExistence type="predicted"/>
<organism evidence="1 2">
    <name type="scientific">Arthrobacter phage VroomVroom</name>
    <dbReference type="NCBI Taxonomy" id="3049371"/>
    <lineage>
        <taxon>Viruses</taxon>
        <taxon>Duplodnaviria</taxon>
        <taxon>Heunggongvirae</taxon>
        <taxon>Uroviricota</taxon>
        <taxon>Caudoviricetes</taxon>
        <taxon>Casidaviridae</taxon>
        <taxon>Hilgardvirus</taxon>
        <taxon>Hilgardvirus vroomvroom</taxon>
    </lineage>
</organism>
<keyword evidence="2" id="KW-1185">Reference proteome</keyword>